<reference evidence="1" key="1">
    <citation type="submission" date="2022-08" db="EMBL/GenBank/DDBJ databases">
        <title>Genome Sequence of Pycnoporus sanguineus.</title>
        <authorList>
            <person name="Buettner E."/>
        </authorList>
    </citation>
    <scope>NUCLEOTIDE SEQUENCE</scope>
    <source>
        <strain evidence="1">CG-C14</strain>
    </source>
</reference>
<gene>
    <name evidence="1" type="ORF">NUW54_g1507</name>
</gene>
<evidence type="ECO:0000313" key="1">
    <source>
        <dbReference type="EMBL" id="KAJ3013739.1"/>
    </source>
</evidence>
<protein>
    <submittedName>
        <fullName evidence="1">Uncharacterized protein</fullName>
    </submittedName>
</protein>
<sequence length="95" mass="10612">MRMRSCNDPLASALKYPHPRARSTPGPNTGLLYTQDIDARALGILAAKYAVSVRDLDELDESIHIDLVAMTVPLKRLSRHGHHALPTRLRPLQHL</sequence>
<dbReference type="Proteomes" id="UP001144978">
    <property type="component" value="Unassembled WGS sequence"/>
</dbReference>
<dbReference type="EMBL" id="JANSHE010000251">
    <property type="protein sequence ID" value="KAJ3013739.1"/>
    <property type="molecule type" value="Genomic_DNA"/>
</dbReference>
<keyword evidence="2" id="KW-1185">Reference proteome</keyword>
<evidence type="ECO:0000313" key="2">
    <source>
        <dbReference type="Proteomes" id="UP001144978"/>
    </source>
</evidence>
<organism evidence="1 2">
    <name type="scientific">Trametes sanguinea</name>
    <dbReference type="NCBI Taxonomy" id="158606"/>
    <lineage>
        <taxon>Eukaryota</taxon>
        <taxon>Fungi</taxon>
        <taxon>Dikarya</taxon>
        <taxon>Basidiomycota</taxon>
        <taxon>Agaricomycotina</taxon>
        <taxon>Agaricomycetes</taxon>
        <taxon>Polyporales</taxon>
        <taxon>Polyporaceae</taxon>
        <taxon>Trametes</taxon>
    </lineage>
</organism>
<name>A0ACC1Q655_9APHY</name>
<comment type="caution">
    <text evidence="1">The sequence shown here is derived from an EMBL/GenBank/DDBJ whole genome shotgun (WGS) entry which is preliminary data.</text>
</comment>
<proteinExistence type="predicted"/>
<accession>A0ACC1Q655</accession>